<dbReference type="EMBL" id="JYDJ01000044">
    <property type="protein sequence ID" value="KRX47364.1"/>
    <property type="molecule type" value="Genomic_DNA"/>
</dbReference>
<dbReference type="PANTHER" id="PTHR47331:SF1">
    <property type="entry name" value="GAG-LIKE PROTEIN"/>
    <property type="match status" value="1"/>
</dbReference>
<evidence type="ECO:0000313" key="4">
    <source>
        <dbReference type="EMBL" id="KRX47364.1"/>
    </source>
</evidence>
<evidence type="ECO:0000256" key="2">
    <source>
        <dbReference type="SAM" id="MobiDB-lite"/>
    </source>
</evidence>
<sequence>MRVSPMKKRVEIRRSTLKALTLYGQLDSLQLEFEEELEAEESEIERQIWTGLRNRFLSLRAPWPSRNRWISDVTFCDQFEVSVHQQVDLSNATKLAYLRGCLTSAALDALREGVLPDDSGNGGLSAAEVMITTARERLPNLVRIQWDKSRLSSLIRTKDLRLEEKRSIGALRKPEARSPGKRRETQKTVAFFHSAVEVVCSFCQKQHTLAECARLRQASRQKQREIATRYRLCFFCFKPGHLSSTCKSNSRRKSPSPRDNNSVVPIDAATSERVQEIPMAEYKSFAVLVMHANLASEKLRKINHFQRSKTMAYGAVGPGMTVTYLLDTGAEYSFVREDAASALGVFRETQLVMVEGFGGATHEHPSSQILTSEWEHLQFLDPILDDESSDEVHVVIGIDYYYRFLGDAIRRGKPGDPVAVETVLGWIICGPVNPHPPPETVAAFNAVVEPKVEDLLRRFWEIEEMGVPFRSESDEVDPKKRFREGLSYDGTRYSNYFENGLVEEVTSEGPKGRTWYLPHHVERTSLNEQLDPGPNLQADLLGILLRFRRFRVALQLDIVKMFLQVGLCEEDRDVCRFLWRKDGPGGPLATYRLTWVCFGLACSLYLAMQVVNHHLSMYVDDLVVSCYTIAEAKDLVRRSSELLGNGGFLLAKWASSAPEALVDRPTEEILRNKHNRMGKTLDLLEPAAG</sequence>
<dbReference type="Proteomes" id="UP000055048">
    <property type="component" value="Unassembled WGS sequence"/>
</dbReference>
<dbReference type="GO" id="GO:0006508">
    <property type="term" value="P:proteolysis"/>
    <property type="evidence" value="ECO:0007669"/>
    <property type="project" value="InterPro"/>
</dbReference>
<dbReference type="SUPFAM" id="SSF56672">
    <property type="entry name" value="DNA/RNA polymerases"/>
    <property type="match status" value="1"/>
</dbReference>
<dbReference type="GO" id="GO:0004190">
    <property type="term" value="F:aspartic-type endopeptidase activity"/>
    <property type="evidence" value="ECO:0007669"/>
    <property type="project" value="InterPro"/>
</dbReference>
<feature type="domain" description="Peptidase A2" evidence="3">
    <location>
        <begin position="322"/>
        <end position="400"/>
    </location>
</feature>
<dbReference type="InterPro" id="IPR001995">
    <property type="entry name" value="Peptidase_A2_cat"/>
</dbReference>
<evidence type="ECO:0000256" key="1">
    <source>
        <dbReference type="ARBA" id="ARBA00022801"/>
    </source>
</evidence>
<proteinExistence type="predicted"/>
<dbReference type="PANTHER" id="PTHR47331">
    <property type="entry name" value="PHD-TYPE DOMAIN-CONTAINING PROTEIN"/>
    <property type="match status" value="1"/>
</dbReference>
<reference evidence="4 5" key="1">
    <citation type="submission" date="2015-01" db="EMBL/GenBank/DDBJ databases">
        <title>Evolution of Trichinella species and genotypes.</title>
        <authorList>
            <person name="Korhonen P.K."/>
            <person name="Edoardo P."/>
            <person name="Giuseppe L.R."/>
            <person name="Gasser R.B."/>
        </authorList>
    </citation>
    <scope>NUCLEOTIDE SEQUENCE [LARGE SCALE GENOMIC DNA]</scope>
    <source>
        <strain evidence="4">ISS417</strain>
    </source>
</reference>
<accession>A0A0V0U7R5</accession>
<dbReference type="STRING" id="144512.A0A0V0U7R5"/>
<organism evidence="4 5">
    <name type="scientific">Trichinella murrelli</name>
    <dbReference type="NCBI Taxonomy" id="144512"/>
    <lineage>
        <taxon>Eukaryota</taxon>
        <taxon>Metazoa</taxon>
        <taxon>Ecdysozoa</taxon>
        <taxon>Nematoda</taxon>
        <taxon>Enoplea</taxon>
        <taxon>Dorylaimia</taxon>
        <taxon>Trichinellida</taxon>
        <taxon>Trichinellidae</taxon>
        <taxon>Trichinella</taxon>
    </lineage>
</organism>
<evidence type="ECO:0000259" key="3">
    <source>
        <dbReference type="PROSITE" id="PS50175"/>
    </source>
</evidence>
<name>A0A0V0U7R5_9BILA</name>
<dbReference type="InterPro" id="IPR021109">
    <property type="entry name" value="Peptidase_aspartic_dom_sf"/>
</dbReference>
<dbReference type="PROSITE" id="PS50175">
    <property type="entry name" value="ASP_PROT_RETROV"/>
    <property type="match status" value="1"/>
</dbReference>
<dbReference type="OrthoDB" id="5920040at2759"/>
<feature type="region of interest" description="Disordered" evidence="2">
    <location>
        <begin position="244"/>
        <end position="264"/>
    </location>
</feature>
<dbReference type="InterPro" id="IPR043502">
    <property type="entry name" value="DNA/RNA_pol_sf"/>
</dbReference>
<comment type="caution">
    <text evidence="4">The sequence shown here is derived from an EMBL/GenBank/DDBJ whole genome shotgun (WGS) entry which is preliminary data.</text>
</comment>
<evidence type="ECO:0000313" key="5">
    <source>
        <dbReference type="Proteomes" id="UP000055048"/>
    </source>
</evidence>
<gene>
    <name evidence="4" type="ORF">T05_12264</name>
</gene>
<keyword evidence="5" id="KW-1185">Reference proteome</keyword>
<dbReference type="AlphaFoldDB" id="A0A0V0U7R5"/>
<protein>
    <recommendedName>
        <fullName evidence="3">Peptidase A2 domain-containing protein</fullName>
    </recommendedName>
</protein>
<keyword evidence="1" id="KW-0378">Hydrolase</keyword>
<dbReference type="SUPFAM" id="SSF50630">
    <property type="entry name" value="Acid proteases"/>
    <property type="match status" value="1"/>
</dbReference>